<feature type="domain" description="PIN" evidence="2">
    <location>
        <begin position="4"/>
        <end position="128"/>
    </location>
</feature>
<dbReference type="CDD" id="cd09873">
    <property type="entry name" value="PIN_Pae0151-like"/>
    <property type="match status" value="1"/>
</dbReference>
<evidence type="ECO:0000259" key="2">
    <source>
        <dbReference type="Pfam" id="PF01850"/>
    </source>
</evidence>
<dbReference type="STRING" id="86105.NF27_FM00030"/>
<dbReference type="InterPro" id="IPR051619">
    <property type="entry name" value="TypeII_TA_RNase_PINc/VapC"/>
</dbReference>
<reference evidence="3 4" key="1">
    <citation type="submission" date="2014-11" db="EMBL/GenBank/DDBJ databases">
        <title>A Rickettsiales Symbiont of Amoebae With Ancient Features.</title>
        <authorList>
            <person name="Schulz F."/>
            <person name="Martijn J."/>
            <person name="Wascher F."/>
            <person name="Kostanjsek R."/>
            <person name="Ettema T.J."/>
            <person name="Horn M."/>
        </authorList>
    </citation>
    <scope>NUCLEOTIDE SEQUENCE [LARGE SCALE GENOMIC DNA]</scope>
    <source>
        <strain evidence="3 4">UWC36</strain>
    </source>
</reference>
<evidence type="ECO:0000313" key="3">
    <source>
        <dbReference type="EMBL" id="KIE04869.1"/>
    </source>
</evidence>
<dbReference type="PANTHER" id="PTHR35901">
    <property type="entry name" value="RIBONUCLEASE VAPC3"/>
    <property type="match status" value="1"/>
</dbReference>
<evidence type="ECO:0000313" key="4">
    <source>
        <dbReference type="Proteomes" id="UP000031258"/>
    </source>
</evidence>
<keyword evidence="1" id="KW-0460">Magnesium</keyword>
<dbReference type="SUPFAM" id="SSF88723">
    <property type="entry name" value="PIN domain-like"/>
    <property type="match status" value="1"/>
</dbReference>
<dbReference type="InterPro" id="IPR044153">
    <property type="entry name" value="PIN_Pae0151-like"/>
</dbReference>
<dbReference type="Proteomes" id="UP000031258">
    <property type="component" value="Unassembled WGS sequence"/>
</dbReference>
<protein>
    <submittedName>
        <fullName evidence="3">Toxin of toxin-antitoxin (TA) system</fullName>
    </submittedName>
</protein>
<accession>A0A0C1QH34</accession>
<evidence type="ECO:0000256" key="1">
    <source>
        <dbReference type="ARBA" id="ARBA00022842"/>
    </source>
</evidence>
<dbReference type="AlphaFoldDB" id="A0A0C1QH34"/>
<name>A0A0C1QH34_9RICK</name>
<organism evidence="3 4">
    <name type="scientific">Candidatus Jidaibacter acanthamoebae</name>
    <dbReference type="NCBI Taxonomy" id="86105"/>
    <lineage>
        <taxon>Bacteria</taxon>
        <taxon>Pseudomonadati</taxon>
        <taxon>Pseudomonadota</taxon>
        <taxon>Alphaproteobacteria</taxon>
        <taxon>Rickettsiales</taxon>
        <taxon>Candidatus Midichloriaceae</taxon>
        <taxon>Candidatus Jidaibacter</taxon>
    </lineage>
</organism>
<comment type="caution">
    <text evidence="3">The sequence shown here is derived from an EMBL/GenBank/DDBJ whole genome shotgun (WGS) entry which is preliminary data.</text>
</comment>
<dbReference type="OrthoDB" id="9798446at2"/>
<dbReference type="Gene3D" id="3.40.50.1010">
    <property type="entry name" value="5'-nuclease"/>
    <property type="match status" value="1"/>
</dbReference>
<proteinExistence type="predicted"/>
<dbReference type="InterPro" id="IPR029060">
    <property type="entry name" value="PIN-like_dom_sf"/>
</dbReference>
<sequence>MNLVIDCSFIMSSILPDETQFKVDNIYNQISNKVYKVFAPAIFYLECNNVLISSLKKQRIEKSDYEEYLQLLNTLPINIDKFCSSPESLHTIARIATKYSLTSYDAAYLELALRLEAKIATLDNGLANSCKIANIESII</sequence>
<gene>
    <name evidence="3" type="ORF">NF27_FM00030</name>
</gene>
<dbReference type="EMBL" id="JSWE01000138">
    <property type="protein sequence ID" value="KIE04869.1"/>
    <property type="molecule type" value="Genomic_DNA"/>
</dbReference>
<dbReference type="Pfam" id="PF01850">
    <property type="entry name" value="PIN"/>
    <property type="match status" value="1"/>
</dbReference>
<dbReference type="PANTHER" id="PTHR35901:SF1">
    <property type="entry name" value="EXONUCLEASE VAPC9"/>
    <property type="match status" value="1"/>
</dbReference>
<dbReference type="InterPro" id="IPR002716">
    <property type="entry name" value="PIN_dom"/>
</dbReference>
<keyword evidence="4" id="KW-1185">Reference proteome</keyword>
<dbReference type="RefSeq" id="WP_039457508.1">
    <property type="nucleotide sequence ID" value="NZ_JSWE01000138.1"/>
</dbReference>